<dbReference type="Pfam" id="PF00501">
    <property type="entry name" value="AMP-binding"/>
    <property type="match status" value="1"/>
</dbReference>
<protein>
    <recommendedName>
        <fullName evidence="5">4-coumarate--CoA ligase</fullName>
    </recommendedName>
</protein>
<dbReference type="PANTHER" id="PTHR43767:SF1">
    <property type="entry name" value="NONRIBOSOMAL PEPTIDE SYNTHASE PES1 (EUROFUNG)-RELATED"/>
    <property type="match status" value="1"/>
</dbReference>
<evidence type="ECO:0008006" key="5">
    <source>
        <dbReference type="Google" id="ProtNLM"/>
    </source>
</evidence>
<dbReference type="Pfam" id="PF13193">
    <property type="entry name" value="AMP-binding_C"/>
    <property type="match status" value="1"/>
</dbReference>
<dbReference type="SUPFAM" id="SSF56801">
    <property type="entry name" value="Acetyl-CoA synthetase-like"/>
    <property type="match status" value="1"/>
</dbReference>
<feature type="domain" description="AMP-dependent synthetase/ligase" evidence="1">
    <location>
        <begin position="131"/>
        <end position="271"/>
    </location>
</feature>
<evidence type="ECO:0000313" key="4">
    <source>
        <dbReference type="Proteomes" id="UP000216998"/>
    </source>
</evidence>
<dbReference type="GO" id="GO:0016878">
    <property type="term" value="F:acid-thiol ligase activity"/>
    <property type="evidence" value="ECO:0007669"/>
    <property type="project" value="UniProtKB-ARBA"/>
</dbReference>
<accession>A0A255Z0M4</accession>
<comment type="caution">
    <text evidence="3">The sequence shown here is derived from an EMBL/GenBank/DDBJ whole genome shotgun (WGS) entry which is preliminary data.</text>
</comment>
<organism evidence="3 4">
    <name type="scientific">Niveispirillum lacus</name>
    <dbReference type="NCBI Taxonomy" id="1981099"/>
    <lineage>
        <taxon>Bacteria</taxon>
        <taxon>Pseudomonadati</taxon>
        <taxon>Pseudomonadota</taxon>
        <taxon>Alphaproteobacteria</taxon>
        <taxon>Rhodospirillales</taxon>
        <taxon>Azospirillaceae</taxon>
        <taxon>Niveispirillum</taxon>
    </lineage>
</organism>
<name>A0A255Z0M4_9PROT</name>
<proteinExistence type="predicted"/>
<feature type="domain" description="AMP-binding enzyme C-terminal" evidence="2">
    <location>
        <begin position="342"/>
        <end position="413"/>
    </location>
</feature>
<dbReference type="Gene3D" id="3.30.300.30">
    <property type="match status" value="1"/>
</dbReference>
<dbReference type="EMBL" id="NOXU01000028">
    <property type="protein sequence ID" value="OYQ34494.1"/>
    <property type="molecule type" value="Genomic_DNA"/>
</dbReference>
<dbReference type="InterPro" id="IPR045851">
    <property type="entry name" value="AMP-bd_C_sf"/>
</dbReference>
<dbReference type="AlphaFoldDB" id="A0A255Z0M4"/>
<dbReference type="InterPro" id="IPR000873">
    <property type="entry name" value="AMP-dep_synth/lig_dom"/>
</dbReference>
<dbReference type="RefSeq" id="WP_094456344.1">
    <property type="nucleotide sequence ID" value="NZ_NOXU01000028.1"/>
</dbReference>
<reference evidence="3 4" key="1">
    <citation type="submission" date="2017-07" db="EMBL/GenBank/DDBJ databases">
        <title>Niveispirillum cyanobacteriorum sp. nov., isolated from cyanobacterial aggregates in a eutrophic lake.</title>
        <authorList>
            <person name="Cai H."/>
        </authorList>
    </citation>
    <scope>NUCLEOTIDE SEQUENCE [LARGE SCALE GENOMIC DNA]</scope>
    <source>
        <strain evidence="4">TH1-14</strain>
    </source>
</reference>
<dbReference type="InterPro" id="IPR025110">
    <property type="entry name" value="AMP-bd_C"/>
</dbReference>
<evidence type="ECO:0000259" key="1">
    <source>
        <dbReference type="Pfam" id="PF00501"/>
    </source>
</evidence>
<dbReference type="Proteomes" id="UP000216998">
    <property type="component" value="Unassembled WGS sequence"/>
</dbReference>
<dbReference type="OrthoDB" id="9787658at2"/>
<evidence type="ECO:0000259" key="2">
    <source>
        <dbReference type="Pfam" id="PF13193"/>
    </source>
</evidence>
<dbReference type="InterPro" id="IPR042099">
    <property type="entry name" value="ANL_N_sf"/>
</dbReference>
<dbReference type="InterPro" id="IPR050237">
    <property type="entry name" value="ATP-dep_AMP-bd_enzyme"/>
</dbReference>
<dbReference type="PANTHER" id="PTHR43767">
    <property type="entry name" value="LONG-CHAIN-FATTY-ACID--COA LIGASE"/>
    <property type="match status" value="1"/>
</dbReference>
<gene>
    <name evidence="3" type="ORF">CHU95_10735</name>
</gene>
<sequence>MDMVEPFESDRDGQAGGKATVSGAVGPIWWRDGAALSRFIADLVASDLSRLRPGATIPPSGGWAPELEFGANGLGMDSLELVSIATSLTEVLHLHRSGIEDYLLARRRFGDWVQIVAKGLSIFDQEITFRTSGSTGTPKPCTHRVDGLLREVAVHARLFGACTRVISLVPGHHIYGFLFTILLPRMLGAAVVDARSRLPGRILSDLRPGDLLVAVPEQWALLARTGDYRLSDVSGVCSTGPLDPAVHQTLMTRGLILTEVYGSSETAGIGWRQSPEQPFRLFDGLSLNSDGTGLHAGWDGLEKELQDRLDRVDDCHFRLTGRRDGAVQIGGVNVFPERVVTALRAHPAVRDAAVRTMPVPGGLRLKAFIVPQDPDQIGLETTLQAWADTQLSMPERPKSWTFGPVLPTSALGKLCDW</sequence>
<dbReference type="Gene3D" id="3.40.50.12780">
    <property type="entry name" value="N-terminal domain of ligase-like"/>
    <property type="match status" value="1"/>
</dbReference>
<evidence type="ECO:0000313" key="3">
    <source>
        <dbReference type="EMBL" id="OYQ34494.1"/>
    </source>
</evidence>
<keyword evidence="4" id="KW-1185">Reference proteome</keyword>